<dbReference type="PROSITE" id="PS50231">
    <property type="entry name" value="RICIN_B_LECTIN"/>
    <property type="match status" value="1"/>
</dbReference>
<proteinExistence type="predicted"/>
<dbReference type="AlphaFoldDB" id="A0A3S5CMS3"/>
<dbReference type="EMBL" id="CAAALY010052325">
    <property type="protein sequence ID" value="VEL21640.1"/>
    <property type="molecule type" value="Genomic_DNA"/>
</dbReference>
<keyword evidence="2" id="KW-1185">Reference proteome</keyword>
<sequence>MCPGPRGNQEWRLETVPLPAGRESDNAIGIGSPVRIMLVKTNDCLDSEEQSGGLMLRQCSPERAGWQTWLVQELRLEDFEMAKKKAMIIRK</sequence>
<evidence type="ECO:0000313" key="2">
    <source>
        <dbReference type="Proteomes" id="UP000784294"/>
    </source>
</evidence>
<name>A0A3S5CMS3_9PLAT</name>
<dbReference type="InterPro" id="IPR035992">
    <property type="entry name" value="Ricin_B-like_lectins"/>
</dbReference>
<dbReference type="SUPFAM" id="SSF50370">
    <property type="entry name" value="Ricin B-like lectins"/>
    <property type="match status" value="1"/>
</dbReference>
<organism evidence="1 2">
    <name type="scientific">Protopolystoma xenopodis</name>
    <dbReference type="NCBI Taxonomy" id="117903"/>
    <lineage>
        <taxon>Eukaryota</taxon>
        <taxon>Metazoa</taxon>
        <taxon>Spiralia</taxon>
        <taxon>Lophotrochozoa</taxon>
        <taxon>Platyhelminthes</taxon>
        <taxon>Monogenea</taxon>
        <taxon>Polyopisthocotylea</taxon>
        <taxon>Polystomatidea</taxon>
        <taxon>Polystomatidae</taxon>
        <taxon>Protopolystoma</taxon>
    </lineage>
</organism>
<gene>
    <name evidence="1" type="ORF">PXEA_LOCUS15080</name>
</gene>
<dbReference type="Proteomes" id="UP000784294">
    <property type="component" value="Unassembled WGS sequence"/>
</dbReference>
<reference evidence="1" key="1">
    <citation type="submission" date="2018-11" db="EMBL/GenBank/DDBJ databases">
        <authorList>
            <consortium name="Pathogen Informatics"/>
        </authorList>
    </citation>
    <scope>NUCLEOTIDE SEQUENCE</scope>
</reference>
<accession>A0A3S5CMS3</accession>
<evidence type="ECO:0000313" key="1">
    <source>
        <dbReference type="EMBL" id="VEL21640.1"/>
    </source>
</evidence>
<protein>
    <submittedName>
        <fullName evidence="1">Uncharacterized protein</fullName>
    </submittedName>
</protein>
<comment type="caution">
    <text evidence="1">The sequence shown here is derived from an EMBL/GenBank/DDBJ whole genome shotgun (WGS) entry which is preliminary data.</text>
</comment>